<gene>
    <name evidence="2" type="ORF">G7Y89_g10594</name>
</gene>
<feature type="region of interest" description="Disordered" evidence="1">
    <location>
        <begin position="1"/>
        <end position="23"/>
    </location>
</feature>
<evidence type="ECO:0000313" key="2">
    <source>
        <dbReference type="EMBL" id="KAF4627560.1"/>
    </source>
</evidence>
<feature type="compositionally biased region" description="Basic and acidic residues" evidence="1">
    <location>
        <begin position="9"/>
        <end position="22"/>
    </location>
</feature>
<dbReference type="AlphaFoldDB" id="A0A8H4RCG5"/>
<evidence type="ECO:0000256" key="1">
    <source>
        <dbReference type="SAM" id="MobiDB-lite"/>
    </source>
</evidence>
<accession>A0A8H4RCG5</accession>
<dbReference type="OrthoDB" id="3559118at2759"/>
<evidence type="ECO:0000313" key="3">
    <source>
        <dbReference type="Proteomes" id="UP000566819"/>
    </source>
</evidence>
<feature type="compositionally biased region" description="Polar residues" evidence="1">
    <location>
        <begin position="253"/>
        <end position="283"/>
    </location>
</feature>
<feature type="region of interest" description="Disordered" evidence="1">
    <location>
        <begin position="252"/>
        <end position="286"/>
    </location>
</feature>
<organism evidence="2 3">
    <name type="scientific">Cudoniella acicularis</name>
    <dbReference type="NCBI Taxonomy" id="354080"/>
    <lineage>
        <taxon>Eukaryota</taxon>
        <taxon>Fungi</taxon>
        <taxon>Dikarya</taxon>
        <taxon>Ascomycota</taxon>
        <taxon>Pezizomycotina</taxon>
        <taxon>Leotiomycetes</taxon>
        <taxon>Helotiales</taxon>
        <taxon>Tricladiaceae</taxon>
        <taxon>Cudoniella</taxon>
    </lineage>
</organism>
<feature type="compositionally biased region" description="Low complexity" evidence="1">
    <location>
        <begin position="167"/>
        <end position="176"/>
    </location>
</feature>
<name>A0A8H4RCG5_9HELO</name>
<keyword evidence="3" id="KW-1185">Reference proteome</keyword>
<feature type="region of interest" description="Disordered" evidence="1">
    <location>
        <begin position="197"/>
        <end position="238"/>
    </location>
</feature>
<dbReference type="Proteomes" id="UP000566819">
    <property type="component" value="Unassembled WGS sequence"/>
</dbReference>
<comment type="caution">
    <text evidence="2">The sequence shown here is derived from an EMBL/GenBank/DDBJ whole genome shotgun (WGS) entry which is preliminary data.</text>
</comment>
<protein>
    <submittedName>
        <fullName evidence="2">Uncharacterized protein</fullName>
    </submittedName>
</protein>
<reference evidence="2 3" key="1">
    <citation type="submission" date="2020-03" db="EMBL/GenBank/DDBJ databases">
        <title>Draft Genome Sequence of Cudoniella acicularis.</title>
        <authorList>
            <person name="Buettner E."/>
            <person name="Kellner H."/>
        </authorList>
    </citation>
    <scope>NUCLEOTIDE SEQUENCE [LARGE SCALE GENOMIC DNA]</scope>
    <source>
        <strain evidence="2 3">DSM 108380</strain>
    </source>
</reference>
<feature type="region of interest" description="Disordered" evidence="1">
    <location>
        <begin position="151"/>
        <end position="176"/>
    </location>
</feature>
<dbReference type="EMBL" id="JAAMPI010000948">
    <property type="protein sequence ID" value="KAF4627560.1"/>
    <property type="molecule type" value="Genomic_DNA"/>
</dbReference>
<sequence>MPETLRPTEPQHRGFGEHKTPMDRMTSAGLWKAISKSDDPSTSISSGNRSRILWTATYEKIYYHQVPGCEWERENSSATLGGQQHTKHLHHGRHIALERGGISGCRSKEDGRFEDAKSKSNTLGCWRIFFTNYVEAANVAALANPIHTEEPQHIESPISPKHKLSDSRGSLSSFTSSITSTTHSRFSSLSTVCSSHHSSGLSADIVSPKSTPLEMASPSNPVDVPNSDQRPSLSLSTNDTLDTLVTIAEHRLSSQSEQQVQEANSTSDTSGKPSPTNRPSSPSDAILIKRTAVPTLRLDTGNHNMNRLELQSQTALSTMLFEHRDRSSYRIPVRNETEARERPLASRSGPGYLAAVTQNFPANCDERTKP</sequence>
<proteinExistence type="predicted"/>